<keyword evidence="2" id="KW-1185">Reference proteome</keyword>
<dbReference type="EMBL" id="JARTCD010000117">
    <property type="protein sequence ID" value="KAJ8652123.1"/>
    <property type="molecule type" value="Genomic_DNA"/>
</dbReference>
<reference evidence="1 2" key="1">
    <citation type="submission" date="2023-03" db="EMBL/GenBank/DDBJ databases">
        <title>Genome sequence of Lichtheimia ornata CBS 291.66.</title>
        <authorList>
            <person name="Mohabir J.T."/>
            <person name="Shea T.P."/>
            <person name="Kurbessoian T."/>
            <person name="Berby B."/>
            <person name="Fontaine J."/>
            <person name="Livny J."/>
            <person name="Gnirke A."/>
            <person name="Stajich J.E."/>
            <person name="Cuomo C.A."/>
        </authorList>
    </citation>
    <scope>NUCLEOTIDE SEQUENCE [LARGE SCALE GENOMIC DNA]</scope>
    <source>
        <strain evidence="1">CBS 291.66</strain>
    </source>
</reference>
<accession>A0AAD7US18</accession>
<name>A0AAD7US18_9FUNG</name>
<sequence>MSSSDADTVLYNPEDDSDETVIDLTISSDDEEVIDLTISSDDEEYELLESEAEEGLYLLQLKPRTLIW</sequence>
<comment type="caution">
    <text evidence="1">The sequence shown here is derived from an EMBL/GenBank/DDBJ whole genome shotgun (WGS) entry which is preliminary data.</text>
</comment>
<evidence type="ECO:0000313" key="2">
    <source>
        <dbReference type="Proteomes" id="UP001234581"/>
    </source>
</evidence>
<proteinExistence type="predicted"/>
<dbReference type="RefSeq" id="XP_058337037.1">
    <property type="nucleotide sequence ID" value="XM_058492174.1"/>
</dbReference>
<gene>
    <name evidence="1" type="ORF">O0I10_012228</name>
</gene>
<dbReference type="Proteomes" id="UP001234581">
    <property type="component" value="Unassembled WGS sequence"/>
</dbReference>
<protein>
    <submittedName>
        <fullName evidence="1">Uncharacterized protein</fullName>
    </submittedName>
</protein>
<evidence type="ECO:0000313" key="1">
    <source>
        <dbReference type="EMBL" id="KAJ8652123.1"/>
    </source>
</evidence>
<organism evidence="1 2">
    <name type="scientific">Lichtheimia ornata</name>
    <dbReference type="NCBI Taxonomy" id="688661"/>
    <lineage>
        <taxon>Eukaryota</taxon>
        <taxon>Fungi</taxon>
        <taxon>Fungi incertae sedis</taxon>
        <taxon>Mucoromycota</taxon>
        <taxon>Mucoromycotina</taxon>
        <taxon>Mucoromycetes</taxon>
        <taxon>Mucorales</taxon>
        <taxon>Lichtheimiaceae</taxon>
        <taxon>Lichtheimia</taxon>
    </lineage>
</organism>
<dbReference type="AlphaFoldDB" id="A0AAD7US18"/>
<dbReference type="GeneID" id="83219615"/>